<dbReference type="GeneID" id="8738943"/>
<evidence type="ECO:0000313" key="3">
    <source>
        <dbReference type="Proteomes" id="UP000001901"/>
    </source>
</evidence>
<name>D2RGD5_ARCPA</name>
<dbReference type="SUPFAM" id="SSF53300">
    <property type="entry name" value="vWA-like"/>
    <property type="match status" value="1"/>
</dbReference>
<dbReference type="eggNOG" id="arCOG02900">
    <property type="taxonomic scope" value="Archaea"/>
</dbReference>
<dbReference type="Proteomes" id="UP000001901">
    <property type="component" value="Chromosome"/>
</dbReference>
<gene>
    <name evidence="2" type="ordered locus">Arcpr_0290</name>
</gene>
<dbReference type="Pfam" id="PF13519">
    <property type="entry name" value="VWA_2"/>
    <property type="match status" value="1"/>
</dbReference>
<dbReference type="HOGENOM" id="CLU_682579_0_0_2"/>
<proteinExistence type="predicted"/>
<dbReference type="InterPro" id="IPR002035">
    <property type="entry name" value="VWF_A"/>
</dbReference>
<dbReference type="AlphaFoldDB" id="D2RGD5"/>
<evidence type="ECO:0000259" key="1">
    <source>
        <dbReference type="SMART" id="SM00327"/>
    </source>
</evidence>
<dbReference type="RefSeq" id="WP_012939696.1">
    <property type="nucleotide sequence ID" value="NC_013741.1"/>
</dbReference>
<keyword evidence="3" id="KW-1185">Reference proteome</keyword>
<reference evidence="2 3" key="1">
    <citation type="journal article" date="2010" name="Stand. Genomic Sci.">
        <title>Complete genome sequence of Archaeoglobus profundus type strain (AV18).</title>
        <authorList>
            <person name="von Jan M."/>
            <person name="Lapidus A."/>
            <person name="Del Rio T.G."/>
            <person name="Copeland A."/>
            <person name="Tice H."/>
            <person name="Cheng J.F."/>
            <person name="Lucas S."/>
            <person name="Chen F."/>
            <person name="Nolan M."/>
            <person name="Goodwin L."/>
            <person name="Han C."/>
            <person name="Pitluck S."/>
            <person name="Liolios K."/>
            <person name="Ivanova N."/>
            <person name="Mavromatis K."/>
            <person name="Ovchinnikova G."/>
            <person name="Chertkov O."/>
            <person name="Pati A."/>
            <person name="Chen A."/>
            <person name="Palaniappan K."/>
            <person name="Land M."/>
            <person name="Hauser L."/>
            <person name="Chang Y.J."/>
            <person name="Jeffries C.D."/>
            <person name="Saunders E."/>
            <person name="Brettin T."/>
            <person name="Detter J.C."/>
            <person name="Chain P."/>
            <person name="Eichinger K."/>
            <person name="Huber H."/>
            <person name="Spring S."/>
            <person name="Rohde M."/>
            <person name="Goker M."/>
            <person name="Wirth R."/>
            <person name="Woyke T."/>
            <person name="Bristow J."/>
            <person name="Eisen J.A."/>
            <person name="Markowitz V."/>
            <person name="Hugenholtz P."/>
            <person name="Kyrpides N.C."/>
            <person name="Klenk H.P."/>
        </authorList>
    </citation>
    <scope>NUCLEOTIDE SEQUENCE [LARGE SCALE GENOMIC DNA]</scope>
    <source>
        <strain evidence="3">DSM 5631 / JCM 9629 / NBRC 100127 / Av18</strain>
    </source>
</reference>
<organism evidence="2 3">
    <name type="scientific">Archaeoglobus profundus (strain DSM 5631 / JCM 9629 / NBRC 100127 / Av18)</name>
    <dbReference type="NCBI Taxonomy" id="572546"/>
    <lineage>
        <taxon>Archaea</taxon>
        <taxon>Methanobacteriati</taxon>
        <taxon>Methanobacteriota</taxon>
        <taxon>Archaeoglobi</taxon>
        <taxon>Archaeoglobales</taxon>
        <taxon>Archaeoglobaceae</taxon>
        <taxon>Archaeoglobus</taxon>
    </lineage>
</organism>
<accession>D2RGD5</accession>
<dbReference type="PaxDb" id="572546-Arcpr_0290"/>
<feature type="domain" description="VWFA" evidence="1">
    <location>
        <begin position="237"/>
        <end position="405"/>
    </location>
</feature>
<dbReference type="InterPro" id="IPR036465">
    <property type="entry name" value="vWFA_dom_sf"/>
</dbReference>
<dbReference type="OrthoDB" id="50290at2157"/>
<protein>
    <submittedName>
        <fullName evidence="2">von Willebrand factor type A</fullName>
    </submittedName>
</protein>
<dbReference type="CDD" id="cd00198">
    <property type="entry name" value="vWFA"/>
    <property type="match status" value="1"/>
</dbReference>
<sequence>MFTLDTKPECRACKGDEREIDDSLARDLLYSLFNPYHREKGNVNLFNFVKEHLKNEELKQFFENFSFMLNDMIRGYKYISRFWSEKIDDYVEAKKKAWEEIKRKLKEGELKREDLSTSELVNYFYEEIIEDLKKEGYLEDDYFRGYKFTKNAERALSKKILQLSLQDLTGEDFGEHETEKTGVSSFLKNEIVEYDELRHSYDSIDLQETLVKCALRDPSLRFDERDLVAREGKHMEKCVYVMLIDVSDSMRGRRIVGALESALALRKVIKKSNMDELHVVAFNHRVRKIKDEEILNLRTRGRTDIGLALKTAREIIKKRRGSGVIFLITDGEPTSSYDPYLTPTMCALREAEKLRKVDANLTIVMLSPEKRFLALCERIAKLSRKANLVYIENPLNMKKFFVKSYMRRLRF</sequence>
<dbReference type="STRING" id="572546.Arcpr_0290"/>
<dbReference type="Gene3D" id="3.40.50.410">
    <property type="entry name" value="von Willebrand factor, type A domain"/>
    <property type="match status" value="1"/>
</dbReference>
<dbReference type="KEGG" id="apo:Arcpr_0290"/>
<evidence type="ECO:0000313" key="2">
    <source>
        <dbReference type="EMBL" id="ADB57360.1"/>
    </source>
</evidence>
<dbReference type="SMART" id="SM00327">
    <property type="entry name" value="VWA"/>
    <property type="match status" value="1"/>
</dbReference>
<dbReference type="EMBL" id="CP001857">
    <property type="protein sequence ID" value="ADB57360.1"/>
    <property type="molecule type" value="Genomic_DNA"/>
</dbReference>